<dbReference type="GO" id="GO:0005634">
    <property type="term" value="C:nucleus"/>
    <property type="evidence" value="ECO:0007669"/>
    <property type="project" value="TreeGrafter"/>
</dbReference>
<evidence type="ECO:0000256" key="1">
    <source>
        <dbReference type="ARBA" id="ARBA00023054"/>
    </source>
</evidence>
<reference evidence="4" key="1">
    <citation type="submission" date="2021-01" db="UniProtKB">
        <authorList>
            <consortium name="EnsemblMetazoa"/>
        </authorList>
    </citation>
    <scope>IDENTIFICATION</scope>
</reference>
<feature type="region of interest" description="Disordered" evidence="3">
    <location>
        <begin position="481"/>
        <end position="512"/>
    </location>
</feature>
<feature type="region of interest" description="Disordered" evidence="3">
    <location>
        <begin position="1"/>
        <end position="56"/>
    </location>
</feature>
<feature type="region of interest" description="Disordered" evidence="3">
    <location>
        <begin position="556"/>
        <end position="579"/>
    </location>
</feature>
<keyword evidence="5" id="KW-1185">Reference proteome</keyword>
<feature type="compositionally biased region" description="Low complexity" evidence="3">
    <location>
        <begin position="557"/>
        <end position="568"/>
    </location>
</feature>
<dbReference type="FunCoup" id="A0A7M7Q853">
    <property type="interactions" value="27"/>
</dbReference>
<dbReference type="RefSeq" id="XP_031782347.1">
    <property type="nucleotide sequence ID" value="XM_031926487.2"/>
</dbReference>
<feature type="region of interest" description="Disordered" evidence="3">
    <location>
        <begin position="71"/>
        <end position="95"/>
    </location>
</feature>
<evidence type="ECO:0000256" key="3">
    <source>
        <dbReference type="SAM" id="MobiDB-lite"/>
    </source>
</evidence>
<organism evidence="4 5">
    <name type="scientific">Nasonia vitripennis</name>
    <name type="common">Parasitic wasp</name>
    <dbReference type="NCBI Taxonomy" id="7425"/>
    <lineage>
        <taxon>Eukaryota</taxon>
        <taxon>Metazoa</taxon>
        <taxon>Ecdysozoa</taxon>
        <taxon>Arthropoda</taxon>
        <taxon>Hexapoda</taxon>
        <taxon>Insecta</taxon>
        <taxon>Pterygota</taxon>
        <taxon>Neoptera</taxon>
        <taxon>Endopterygota</taxon>
        <taxon>Hymenoptera</taxon>
        <taxon>Apocrita</taxon>
        <taxon>Proctotrupomorpha</taxon>
        <taxon>Chalcidoidea</taxon>
        <taxon>Pteromalidae</taxon>
        <taxon>Pteromalinae</taxon>
        <taxon>Nasonia</taxon>
    </lineage>
</organism>
<evidence type="ECO:0000313" key="4">
    <source>
        <dbReference type="EnsemblMetazoa" id="XP_031782347"/>
    </source>
</evidence>
<feature type="region of interest" description="Disordered" evidence="3">
    <location>
        <begin position="1340"/>
        <end position="1393"/>
    </location>
</feature>
<feature type="compositionally biased region" description="Low complexity" evidence="3">
    <location>
        <begin position="691"/>
        <end position="705"/>
    </location>
</feature>
<accession>A0A7M7Q853</accession>
<feature type="compositionally biased region" description="Low complexity" evidence="3">
    <location>
        <begin position="1261"/>
        <end position="1274"/>
    </location>
</feature>
<sequence>MAKNAGESRIPLPRTVRPSLLPKIRSLGPPKISSAGHRRSPVYCSPSAIPGAPQFNNKQQQQHFGFGKRESANLVVDSSNKQSKSRRSTPDTEKDCLLDSDYSISAIWNCTTDNKEAEHLMRLNEEKLNLLRSQEDLASFGGIKKKPLQLQQSHEDVSDGGGGNPCNINTSDFAIESPVATAPHYLMLTKQNSFEHDESSLGILTPDQMTDFTVALESSRTPSCENLSGHANPGKFLLGKSNAIVAAAARHLDIAACVPSIEALIPQNDRSPSLEELPLDPIVIVHEDVDLLEETLCSGEEIPTILQQPADLVSEQSSKTSTSTTTAIDSTETSEHTSDQQTRCSAGVVGGAHVLPTSFITSVTSITSLEAGYQGDGENSRPASRGPEPLSITPASNLLVSAACRQDPMTDSDFFTESDADAHEEIVRGDRRAQVIDGTLFCAPNERRCRSFEPGEEMDSSGIYSDLDKRQDSVGIDGDGYAEGYGDGDHTTDTGDTEISMRSQPSPQEKTPMPALVTKNMLTPQDLNDSLELNSTASTAELTVIKCQKNEQNAVTKSKSNISNKENSAPLKKYKMPKRNVISKIKTMIESNQNLAAKEETESEPRRPQRQQRKNGRWDAVMNKIEAGKQRGRSLKKEVKSRVLQGLGTSTSSTASTSSTRRPAGDANNNAKDKRRARGRPETTSPNQETARSSVRSSASDLSSAHSKEALKRPTRKNCMDAHQPNNNQLNSNLNKSNLSSVRKAPSIKSVQSNVNSKQKNATTNKVADRNTANNNNNNNNRPTTNNSASTSPLPANNKEQSNGPTTILNNNNHHLHHHHHLNNHNHVHQSSAPTSRVATPTVELNSQKLLVDTREQEIQTDLQLIVQDKTEKDLLDGKQEDWFKKAEDTVQALAITVQYFTHQLEDVSESRIRKDLDKVKTEWLSARSELEELRVRKASILDALSQEREEHLQAIESLREDLERELAERSSLEQSYIEERHRVETLQDSLQEKEREQRLALERLNSEHELELAHARTVAAQTQEQGALLAEVESLRTVLEIRSQENSQLRSEVDILRRELDDKEALKLRCESLEARCEDLKAQLQSKESIERQLAQDKEVLMGSIHQMSKQNKRLSQRNEELLWRLRQKSEVVSVLTNQLTPQSQRLSKSLGPEHTDHAANDSNCSQKSQEQQSCSMVKYMVEKGDSVSWTLDITESMDSTINSSAASCTKTPSPSARRFSNTSHHESNGGSNGTFVSRQSSLRLSMPRRTTMTAGRTRSNSVSVAESSANASTNDEPVWSPSYQSTPLQRRRNVTSESPQSWSLTNTVTETMCTSTSNAEAGNNVISNSSNTKVVALEVSTTDEDEEEDEEEEVVGQRPQEAGGEAMISEETSASSSSEDDESSVSSSDIP</sequence>
<feature type="compositionally biased region" description="Polar residues" evidence="3">
    <location>
        <begin position="749"/>
        <end position="766"/>
    </location>
</feature>
<feature type="compositionally biased region" description="Polar residues" evidence="3">
    <location>
        <begin position="1297"/>
        <end position="1307"/>
    </location>
</feature>
<feature type="compositionally biased region" description="Low complexity" evidence="3">
    <location>
        <begin position="770"/>
        <end position="793"/>
    </location>
</feature>
<dbReference type="GO" id="GO:0005737">
    <property type="term" value="C:cytoplasm"/>
    <property type="evidence" value="ECO:0007669"/>
    <property type="project" value="TreeGrafter"/>
</dbReference>
<keyword evidence="1 2" id="KW-0175">Coiled coil</keyword>
<feature type="compositionally biased region" description="Acidic residues" evidence="3">
    <location>
        <begin position="1343"/>
        <end position="1356"/>
    </location>
</feature>
<evidence type="ECO:0000256" key="2">
    <source>
        <dbReference type="SAM" id="Coils"/>
    </source>
</evidence>
<dbReference type="GeneID" id="100678324"/>
<feature type="region of interest" description="Disordered" evidence="3">
    <location>
        <begin position="594"/>
        <end position="819"/>
    </location>
</feature>
<feature type="region of interest" description="Disordered" evidence="3">
    <location>
        <begin position="372"/>
        <end position="391"/>
    </location>
</feature>
<feature type="compositionally biased region" description="Polar residues" evidence="3">
    <location>
        <begin position="1203"/>
        <end position="1224"/>
    </location>
</feature>
<dbReference type="KEGG" id="nvi:100678324"/>
<feature type="compositionally biased region" description="Low complexity" evidence="3">
    <location>
        <begin position="726"/>
        <end position="741"/>
    </location>
</feature>
<dbReference type="OrthoDB" id="10038993at2759"/>
<dbReference type="EnsemblMetazoa" id="XM_031926487">
    <property type="protein sequence ID" value="XP_031782347"/>
    <property type="gene ID" value="LOC100678324"/>
</dbReference>
<feature type="region of interest" description="Disordered" evidence="3">
    <location>
        <begin position="307"/>
        <end position="344"/>
    </location>
</feature>
<dbReference type="CTD" id="33526"/>
<dbReference type="InParanoid" id="A0A7M7Q853"/>
<protein>
    <recommendedName>
        <fullName evidence="6">Microtubule-associated tumor suppressor 1</fullName>
    </recommendedName>
</protein>
<dbReference type="PANTHER" id="PTHR24200">
    <property type="entry name" value="TOUCAN, ISOFORM A"/>
    <property type="match status" value="1"/>
</dbReference>
<dbReference type="InterPro" id="IPR051293">
    <property type="entry name" value="MTUS1/CCDC69"/>
</dbReference>
<dbReference type="PANTHER" id="PTHR24200:SF11">
    <property type="entry name" value="TOUCAN, ISOFORM A"/>
    <property type="match status" value="1"/>
</dbReference>
<evidence type="ECO:0000313" key="5">
    <source>
        <dbReference type="Proteomes" id="UP000002358"/>
    </source>
</evidence>
<feature type="coiled-coil region" evidence="2">
    <location>
        <begin position="1040"/>
        <end position="1126"/>
    </location>
</feature>
<dbReference type="Proteomes" id="UP000002358">
    <property type="component" value="Chromosome 1"/>
</dbReference>
<feature type="compositionally biased region" description="Polar residues" evidence="3">
    <location>
        <begin position="794"/>
        <end position="808"/>
    </location>
</feature>
<feature type="compositionally biased region" description="Basic and acidic residues" evidence="3">
    <location>
        <begin position="597"/>
        <end position="607"/>
    </location>
</feature>
<name>A0A7M7Q853_NASVI</name>
<feature type="compositionally biased region" description="Low complexity" evidence="3">
    <location>
        <begin position="649"/>
        <end position="660"/>
    </location>
</feature>
<proteinExistence type="predicted"/>
<dbReference type="GO" id="GO:0008017">
    <property type="term" value="F:microtubule binding"/>
    <property type="evidence" value="ECO:0007669"/>
    <property type="project" value="TreeGrafter"/>
</dbReference>
<feature type="region of interest" description="Disordered" evidence="3">
    <location>
        <begin position="1143"/>
        <end position="1171"/>
    </location>
</feature>
<dbReference type="SMR" id="A0A7M7Q853"/>
<evidence type="ECO:0008006" key="6">
    <source>
        <dbReference type="Google" id="ProtNLM"/>
    </source>
</evidence>
<feature type="compositionally biased region" description="Low complexity" evidence="3">
    <location>
        <begin position="314"/>
        <end position="331"/>
    </location>
</feature>
<feature type="region of interest" description="Disordered" evidence="3">
    <location>
        <begin position="1203"/>
        <end position="1307"/>
    </location>
</feature>
<feature type="compositionally biased region" description="Polar residues" evidence="3">
    <location>
        <begin position="1235"/>
        <end position="1260"/>
    </location>
</feature>
<feature type="compositionally biased region" description="Polar residues" evidence="3">
    <location>
        <begin position="500"/>
        <end position="509"/>
    </location>
</feature>
<feature type="coiled-coil region" evidence="2">
    <location>
        <begin position="931"/>
        <end position="1008"/>
    </location>
</feature>